<keyword evidence="3" id="KW-1185">Reference proteome</keyword>
<dbReference type="Proteomes" id="UP000223913">
    <property type="component" value="Unassembled WGS sequence"/>
</dbReference>
<keyword evidence="1" id="KW-1133">Transmembrane helix</keyword>
<protein>
    <submittedName>
        <fullName evidence="2">Uncharacterized protein</fullName>
    </submittedName>
</protein>
<dbReference type="AlphaFoldDB" id="A0A2D0NFK6"/>
<feature type="transmembrane region" description="Helical" evidence="1">
    <location>
        <begin position="42"/>
        <end position="66"/>
    </location>
</feature>
<feature type="transmembrane region" description="Helical" evidence="1">
    <location>
        <begin position="78"/>
        <end position="99"/>
    </location>
</feature>
<reference evidence="2 3" key="1">
    <citation type="submission" date="2017-10" db="EMBL/GenBank/DDBJ databases">
        <title>The draft genome sequence of Lewinella nigricans NBRC 102662.</title>
        <authorList>
            <person name="Wang K."/>
        </authorList>
    </citation>
    <scope>NUCLEOTIDE SEQUENCE [LARGE SCALE GENOMIC DNA]</scope>
    <source>
        <strain evidence="2 3">NBRC 102662</strain>
    </source>
</reference>
<feature type="transmembrane region" description="Helical" evidence="1">
    <location>
        <begin position="12"/>
        <end position="30"/>
    </location>
</feature>
<sequence>MKYLGKVLRIHLLVLLAYSILIMLFSYLTARGGSGYDTPALYYAFIMLYAVGAHAVITLIIMIIKFVKGEKELGVSHLISLFIVGVIGFSSCLGGGALLGG</sequence>
<evidence type="ECO:0000313" key="3">
    <source>
        <dbReference type="Proteomes" id="UP000223913"/>
    </source>
</evidence>
<evidence type="ECO:0000313" key="2">
    <source>
        <dbReference type="EMBL" id="PHN07156.1"/>
    </source>
</evidence>
<name>A0A2D0NFK6_FLAN2</name>
<keyword evidence="1" id="KW-0812">Transmembrane</keyword>
<evidence type="ECO:0000256" key="1">
    <source>
        <dbReference type="SAM" id="Phobius"/>
    </source>
</evidence>
<proteinExistence type="predicted"/>
<organism evidence="2 3">
    <name type="scientific">Flavilitoribacter nigricans (strain ATCC 23147 / DSM 23189 / NBRC 102662 / NCIMB 1420 / SS-2)</name>
    <name type="common">Lewinella nigricans</name>
    <dbReference type="NCBI Taxonomy" id="1122177"/>
    <lineage>
        <taxon>Bacteria</taxon>
        <taxon>Pseudomonadati</taxon>
        <taxon>Bacteroidota</taxon>
        <taxon>Saprospiria</taxon>
        <taxon>Saprospirales</taxon>
        <taxon>Lewinellaceae</taxon>
        <taxon>Flavilitoribacter</taxon>
    </lineage>
</organism>
<dbReference type="RefSeq" id="WP_099149491.1">
    <property type="nucleotide sequence ID" value="NZ_PDUD01000011.1"/>
</dbReference>
<accession>A0A2D0NFK6</accession>
<gene>
    <name evidence="2" type="ORF">CRP01_07990</name>
</gene>
<keyword evidence="1" id="KW-0472">Membrane</keyword>
<comment type="caution">
    <text evidence="2">The sequence shown here is derived from an EMBL/GenBank/DDBJ whole genome shotgun (WGS) entry which is preliminary data.</text>
</comment>
<dbReference type="EMBL" id="PDUD01000011">
    <property type="protein sequence ID" value="PHN07156.1"/>
    <property type="molecule type" value="Genomic_DNA"/>
</dbReference>